<proteinExistence type="predicted"/>
<protein>
    <recommendedName>
        <fullName evidence="4">Tyrosine-protein kinase ephrin type A/B receptor-like domain-containing protein</fullName>
    </recommendedName>
</protein>
<organism evidence="2 3">
    <name type="scientific">Tetradesmus obliquus</name>
    <name type="common">Green alga</name>
    <name type="synonym">Acutodesmus obliquus</name>
    <dbReference type="NCBI Taxonomy" id="3088"/>
    <lineage>
        <taxon>Eukaryota</taxon>
        <taxon>Viridiplantae</taxon>
        <taxon>Chlorophyta</taxon>
        <taxon>core chlorophytes</taxon>
        <taxon>Chlorophyceae</taxon>
        <taxon>CS clade</taxon>
        <taxon>Sphaeropleales</taxon>
        <taxon>Scenedesmaceae</taxon>
        <taxon>Tetradesmus</taxon>
    </lineage>
</organism>
<accession>A0ABY8U0M1</accession>
<dbReference type="Proteomes" id="UP001244341">
    <property type="component" value="Chromosome 5b"/>
</dbReference>
<evidence type="ECO:0008006" key="4">
    <source>
        <dbReference type="Google" id="ProtNLM"/>
    </source>
</evidence>
<sequence>MQCAVRRGALLLLILGVLAALHAPAVKARSTSGPPSRLRDGQAEFTSAIIGPIQGSAGRRLASGACSNPPSPQNTLLFYTGTSYSGQACVAGSYSCTGQCINGWSTGVTTNGARRPDPAALCDSTTNNVWVVTNPCLPPCPVSSITIPTASGINSSAGCTGTPLPDGGTCSWSCSSGYVAPTQGSTPTSTCRNGVLSQPAACNPADCSADPLVTLKATPVAPGAQLPSSFTRTNGSSCGNGKHDEVCNAACPGASATGQAALTAKCALGNWNFTGSCPAAQPVDNVQLSTLLPLILLSGNYGGNSNRGGGNAQPSAVQALQQLLDDLIKRGVAAVLPNFASSLFRDAGLSLDEAATLLSLQNTTITFSVKKGSQCYAGTQAFAPEGFPCYQCPADSISQDGGECVPCTIPNSEPNPAQTACSCKYGYDAVLLGGQLQMCKQWYIDVQCAAIPHSEVNAVGNGCSCTFGFQEQINDATGKLTACTPIDCSTTPGAELDASGAGCTCKQGFVAAASATDGSLQCLAAAQPAADDTAAGTAGTWLMIPVLANDAGSPTRIKSVSSTALGGRAIITADAASGKDVIRYISNTPATAGTDTFNYTTELGSAAVSVTLTPGPCAESSCGFQRRNAAAQLGTCQAGSCVCVPGSGMASVFVRNPSAAAAALTPQVPACRYRGFTAVGDFTAPGKIIDIVAAAGEQSLSFRLAQGAETAACLAVQPVTLLGIRRLPSCPVAKKRSSVVTPSAVGPEFAPDLSLSCNKGLYTVAVPIPGGPVGSCWNVVLRLADGTSRRAVMRDVGNG</sequence>
<feature type="chain" id="PRO_5046173327" description="Tyrosine-protein kinase ephrin type A/B receptor-like domain-containing protein" evidence="1">
    <location>
        <begin position="29"/>
        <end position="799"/>
    </location>
</feature>
<dbReference type="EMBL" id="CP126212">
    <property type="protein sequence ID" value="WIA14659.1"/>
    <property type="molecule type" value="Genomic_DNA"/>
</dbReference>
<evidence type="ECO:0000313" key="2">
    <source>
        <dbReference type="EMBL" id="WIA14659.1"/>
    </source>
</evidence>
<evidence type="ECO:0000256" key="1">
    <source>
        <dbReference type="SAM" id="SignalP"/>
    </source>
</evidence>
<keyword evidence="1" id="KW-0732">Signal</keyword>
<keyword evidence="3" id="KW-1185">Reference proteome</keyword>
<evidence type="ECO:0000313" key="3">
    <source>
        <dbReference type="Proteomes" id="UP001244341"/>
    </source>
</evidence>
<reference evidence="2 3" key="1">
    <citation type="submission" date="2023-05" db="EMBL/GenBank/DDBJ databases">
        <title>A 100% complete, gapless, phased diploid assembly of the Scenedesmus obliquus UTEX 3031 genome.</title>
        <authorList>
            <person name="Biondi T.C."/>
            <person name="Hanschen E.R."/>
            <person name="Kwon T."/>
            <person name="Eng W."/>
            <person name="Kruse C.P.S."/>
            <person name="Koehler S.I."/>
            <person name="Kunde Y."/>
            <person name="Gleasner C.D."/>
            <person name="You Mak K.T."/>
            <person name="Polle J."/>
            <person name="Hovde B.T."/>
            <person name="Starkenburg S.R."/>
        </authorList>
    </citation>
    <scope>NUCLEOTIDE SEQUENCE [LARGE SCALE GENOMIC DNA]</scope>
    <source>
        <strain evidence="2 3">DOE0152z</strain>
    </source>
</reference>
<name>A0ABY8U0M1_TETOB</name>
<gene>
    <name evidence="2" type="ORF">OEZ85_003161</name>
</gene>
<feature type="signal peptide" evidence="1">
    <location>
        <begin position="1"/>
        <end position="28"/>
    </location>
</feature>